<proteinExistence type="inferred from homology"/>
<reference evidence="7 8" key="1">
    <citation type="journal article" date="2011" name="Science">
        <title>The Selaginella genome identifies genetic changes associated with the evolution of vascular plants.</title>
        <authorList>
            <person name="Banks J.A."/>
            <person name="Nishiyama T."/>
            <person name="Hasebe M."/>
            <person name="Bowman J.L."/>
            <person name="Gribskov M."/>
            <person name="dePamphilis C."/>
            <person name="Albert V.A."/>
            <person name="Aono N."/>
            <person name="Aoyama T."/>
            <person name="Ambrose B.A."/>
            <person name="Ashton N.W."/>
            <person name="Axtell M.J."/>
            <person name="Barker E."/>
            <person name="Barker M.S."/>
            <person name="Bennetzen J.L."/>
            <person name="Bonawitz N.D."/>
            <person name="Chapple C."/>
            <person name="Cheng C."/>
            <person name="Correa L.G."/>
            <person name="Dacre M."/>
            <person name="DeBarry J."/>
            <person name="Dreyer I."/>
            <person name="Elias M."/>
            <person name="Engstrom E.M."/>
            <person name="Estelle M."/>
            <person name="Feng L."/>
            <person name="Finet C."/>
            <person name="Floyd S.K."/>
            <person name="Frommer W.B."/>
            <person name="Fujita T."/>
            <person name="Gramzow L."/>
            <person name="Gutensohn M."/>
            <person name="Harholt J."/>
            <person name="Hattori M."/>
            <person name="Heyl A."/>
            <person name="Hirai T."/>
            <person name="Hiwatashi Y."/>
            <person name="Ishikawa M."/>
            <person name="Iwata M."/>
            <person name="Karol K.G."/>
            <person name="Koehler B."/>
            <person name="Kolukisaoglu U."/>
            <person name="Kubo M."/>
            <person name="Kurata T."/>
            <person name="Lalonde S."/>
            <person name="Li K."/>
            <person name="Li Y."/>
            <person name="Litt A."/>
            <person name="Lyons E."/>
            <person name="Manning G."/>
            <person name="Maruyama T."/>
            <person name="Michael T.P."/>
            <person name="Mikami K."/>
            <person name="Miyazaki S."/>
            <person name="Morinaga S."/>
            <person name="Murata T."/>
            <person name="Mueller-Roeber B."/>
            <person name="Nelson D.R."/>
            <person name="Obara M."/>
            <person name="Oguri Y."/>
            <person name="Olmstead R.G."/>
            <person name="Onodera N."/>
            <person name="Petersen B.L."/>
            <person name="Pils B."/>
            <person name="Prigge M."/>
            <person name="Rensing S.A."/>
            <person name="Riano-Pachon D.M."/>
            <person name="Roberts A.W."/>
            <person name="Sato Y."/>
            <person name="Scheller H.V."/>
            <person name="Schulz B."/>
            <person name="Schulz C."/>
            <person name="Shakirov E.V."/>
            <person name="Shibagaki N."/>
            <person name="Shinohara N."/>
            <person name="Shippen D.E."/>
            <person name="Soerensen I."/>
            <person name="Sotooka R."/>
            <person name="Sugimoto N."/>
            <person name="Sugita M."/>
            <person name="Sumikawa N."/>
            <person name="Tanurdzic M."/>
            <person name="Theissen G."/>
            <person name="Ulvskov P."/>
            <person name="Wakazuki S."/>
            <person name="Weng J.K."/>
            <person name="Willats W.W."/>
            <person name="Wipf D."/>
            <person name="Wolf P.G."/>
            <person name="Yang L."/>
            <person name="Zimmer A.D."/>
            <person name="Zhu Q."/>
            <person name="Mitros T."/>
            <person name="Hellsten U."/>
            <person name="Loque D."/>
            <person name="Otillar R."/>
            <person name="Salamov A."/>
            <person name="Schmutz J."/>
            <person name="Shapiro H."/>
            <person name="Lindquist E."/>
            <person name="Lucas S."/>
            <person name="Rokhsar D."/>
            <person name="Grigoriev I.V."/>
        </authorList>
    </citation>
    <scope>NUCLEOTIDE SEQUENCE [LARGE SCALE GENOMIC DNA]</scope>
</reference>
<dbReference type="AlphaFoldDB" id="D8SJY0"/>
<evidence type="ECO:0000256" key="6">
    <source>
        <dbReference type="ARBA" id="ARBA00035289"/>
    </source>
</evidence>
<dbReference type="Pfam" id="PF06984">
    <property type="entry name" value="MRP-L47"/>
    <property type="match status" value="1"/>
</dbReference>
<dbReference type="Proteomes" id="UP000001514">
    <property type="component" value="Unassembled WGS sequence"/>
</dbReference>
<name>D8SJY0_SELML</name>
<dbReference type="FunCoup" id="D8SJY0">
    <property type="interactions" value="600"/>
</dbReference>
<evidence type="ECO:0000256" key="5">
    <source>
        <dbReference type="ARBA" id="ARBA00023274"/>
    </source>
</evidence>
<keyword evidence="5" id="KW-0687">Ribonucleoprotein</keyword>
<comment type="subcellular location">
    <subcellularLocation>
        <location evidence="1">Mitochondrion</location>
    </subcellularLocation>
</comment>
<dbReference type="GO" id="GO:0032543">
    <property type="term" value="P:mitochondrial translation"/>
    <property type="evidence" value="ECO:0000318"/>
    <property type="project" value="GO_Central"/>
</dbReference>
<dbReference type="PANTHER" id="PTHR21183:SF18">
    <property type="entry name" value="LARGE RIBOSOMAL SUBUNIT PROTEIN UL29M"/>
    <property type="match status" value="1"/>
</dbReference>
<protein>
    <recommendedName>
        <fullName evidence="6">Large ribosomal subunit protein uL29m</fullName>
    </recommendedName>
</protein>
<dbReference type="EMBL" id="GL377624">
    <property type="protein sequence ID" value="EFJ15130.1"/>
    <property type="molecule type" value="Genomic_DNA"/>
</dbReference>
<dbReference type="HOGENOM" id="CLU_189615_1_0_1"/>
<evidence type="ECO:0000256" key="1">
    <source>
        <dbReference type="ARBA" id="ARBA00004173"/>
    </source>
</evidence>
<dbReference type="Gene3D" id="6.10.330.20">
    <property type="match status" value="1"/>
</dbReference>
<dbReference type="eggNOG" id="KOG3331">
    <property type="taxonomic scope" value="Eukaryota"/>
</dbReference>
<dbReference type="GO" id="GO:0003735">
    <property type="term" value="F:structural constituent of ribosome"/>
    <property type="evidence" value="ECO:0000318"/>
    <property type="project" value="GO_Central"/>
</dbReference>
<dbReference type="InterPro" id="IPR010729">
    <property type="entry name" value="Ribosomal_uL29_mit"/>
</dbReference>
<comment type="similarity">
    <text evidence="2">Belongs to the universal ribosomal protein uL29 family.</text>
</comment>
<keyword evidence="3" id="KW-0689">Ribosomal protein</keyword>
<evidence type="ECO:0000256" key="4">
    <source>
        <dbReference type="ARBA" id="ARBA00023128"/>
    </source>
</evidence>
<organism evidence="8">
    <name type="scientific">Selaginella moellendorffii</name>
    <name type="common">Spikemoss</name>
    <dbReference type="NCBI Taxonomy" id="88036"/>
    <lineage>
        <taxon>Eukaryota</taxon>
        <taxon>Viridiplantae</taxon>
        <taxon>Streptophyta</taxon>
        <taxon>Embryophyta</taxon>
        <taxon>Tracheophyta</taxon>
        <taxon>Lycopodiopsida</taxon>
        <taxon>Selaginellales</taxon>
        <taxon>Selaginellaceae</taxon>
        <taxon>Selaginella</taxon>
    </lineage>
</organism>
<dbReference type="STRING" id="88036.D8SJY0"/>
<keyword evidence="4" id="KW-0496">Mitochondrion</keyword>
<dbReference type="InParanoid" id="D8SJY0"/>
<evidence type="ECO:0000313" key="8">
    <source>
        <dbReference type="Proteomes" id="UP000001514"/>
    </source>
</evidence>
<dbReference type="InterPro" id="IPR038340">
    <property type="entry name" value="MRP-L47_sf"/>
</dbReference>
<feature type="non-terminal residue" evidence="7">
    <location>
        <position position="1"/>
    </location>
</feature>
<dbReference type="OMA" id="TRKSMAM"/>
<evidence type="ECO:0000256" key="2">
    <source>
        <dbReference type="ARBA" id="ARBA00009254"/>
    </source>
</evidence>
<dbReference type="KEGG" id="smo:SELMODRAFT_118813"/>
<evidence type="ECO:0000256" key="3">
    <source>
        <dbReference type="ARBA" id="ARBA00022980"/>
    </source>
</evidence>
<dbReference type="Gramene" id="EFJ15130">
    <property type="protein sequence ID" value="EFJ15130"/>
    <property type="gene ID" value="SELMODRAFT_118813"/>
</dbReference>
<dbReference type="PANTHER" id="PTHR21183">
    <property type="entry name" value="RIBOSOMAL PROTEIN L47, MITOCHONDRIAL-RELATED"/>
    <property type="match status" value="1"/>
</dbReference>
<accession>D8SJY0</accession>
<evidence type="ECO:0000313" key="7">
    <source>
        <dbReference type="EMBL" id="EFJ15130.1"/>
    </source>
</evidence>
<gene>
    <name evidence="7" type="ORF">SELMODRAFT_118813</name>
</gene>
<keyword evidence="8" id="KW-1185">Reference proteome</keyword>
<sequence>GRSWRTEELRIKSWDDLHKLWYVLYIEKNMLLSQVLMLKSQNIKIAARDRIDKVKLSMHRLKHVLSERALAEKDRRKRNVLKKLVNGR</sequence>
<dbReference type="GO" id="GO:0005762">
    <property type="term" value="C:mitochondrial large ribosomal subunit"/>
    <property type="evidence" value="ECO:0000318"/>
    <property type="project" value="GO_Central"/>
</dbReference>